<name>A0A075HP27_9ARCH</name>
<dbReference type="EMBL" id="KF901087">
    <property type="protein sequence ID" value="AIF17614.1"/>
    <property type="molecule type" value="Genomic_DNA"/>
</dbReference>
<sequence>MDKNHTTFENFQLLEENLIPSSSSLLFYENAFSKIKLIQEITSNQSLPVLYIDLDFLFSGYIKSQLLTMPNLTLFTTLESKMNEILPKILTKISTEPHFVIFDSINGLYNTLSNDPDSGRVVNAILMLLVRNVTFSNSILIISALVGKKENNWLLSNGRQILENKNMKIFFISDRSKITIEN</sequence>
<accession>A0A075HP27</accession>
<dbReference type="AlphaFoldDB" id="A0A075HP27"/>
<reference evidence="1" key="1">
    <citation type="journal article" date="2014" name="Genome Biol. Evol.">
        <title>Pangenome evidence for extensive interdomain horizontal transfer affecting lineage core and shell genes in uncultured planktonic thaumarchaeota and euryarchaeota.</title>
        <authorList>
            <person name="Deschamps P."/>
            <person name="Zivanovic Y."/>
            <person name="Moreira D."/>
            <person name="Rodriguez-Valera F."/>
            <person name="Lopez-Garcia P."/>
        </authorList>
    </citation>
    <scope>NUCLEOTIDE SEQUENCE</scope>
</reference>
<protein>
    <submittedName>
        <fullName evidence="1">Uncharacterized protein</fullName>
    </submittedName>
</protein>
<organism evidence="1">
    <name type="scientific">uncultured marine thaumarchaeote KM3_78_D03</name>
    <dbReference type="NCBI Taxonomy" id="1456290"/>
    <lineage>
        <taxon>Archaea</taxon>
        <taxon>Nitrososphaerota</taxon>
        <taxon>environmental samples</taxon>
    </lineage>
</organism>
<evidence type="ECO:0000313" key="1">
    <source>
        <dbReference type="EMBL" id="AIF17614.1"/>
    </source>
</evidence>
<proteinExistence type="predicted"/>